<keyword evidence="1" id="KW-1133">Transmembrane helix</keyword>
<organism evidence="2">
    <name type="scientific">viral metagenome</name>
    <dbReference type="NCBI Taxonomy" id="1070528"/>
    <lineage>
        <taxon>unclassified sequences</taxon>
        <taxon>metagenomes</taxon>
        <taxon>organismal metagenomes</taxon>
    </lineage>
</organism>
<name>A0A6C0FEE1_9ZZZZ</name>
<feature type="transmembrane region" description="Helical" evidence="1">
    <location>
        <begin position="833"/>
        <end position="855"/>
    </location>
</feature>
<dbReference type="EMBL" id="MN738836">
    <property type="protein sequence ID" value="QHT38889.1"/>
    <property type="molecule type" value="Genomic_DNA"/>
</dbReference>
<proteinExistence type="predicted"/>
<reference evidence="2" key="1">
    <citation type="journal article" date="2020" name="Nature">
        <title>Giant virus diversity and host interactions through global metagenomics.</title>
        <authorList>
            <person name="Schulz F."/>
            <person name="Roux S."/>
            <person name="Paez-Espino D."/>
            <person name="Jungbluth S."/>
            <person name="Walsh D.A."/>
            <person name="Denef V.J."/>
            <person name="McMahon K.D."/>
            <person name="Konstantinidis K.T."/>
            <person name="Eloe-Fadrosh E.A."/>
            <person name="Kyrpides N.C."/>
            <person name="Woyke T."/>
        </authorList>
    </citation>
    <scope>NUCLEOTIDE SEQUENCE</scope>
    <source>
        <strain evidence="2">GVMAG-S-ERX556106-38</strain>
    </source>
</reference>
<sequence>MKERFTLNGETQKNVEGFYTNLNFPDSKAPTRNNTPSEAVYKSRKLLEIDNELKSDVNDLNKLGLEITRGVGQLQGASDRFLDQAQELEDNEDQLKITNLVINRLYSDAELDRNVGSVGFLMNWAFRCNYTEVPRQPSPFGFYKKWKSPFASLTYPSQIAGQDPASYYYNQNKKLTYNEALEYAAQTSTFIFGLTDAEIDGTEVRGTLLVPMPDSTTDTDAGYGLADNFRMRSIDKLNGKRLNLKFKYGTYGNTPVYKVMQNTGPSHNYTAPSGDVPGFTFKGTYKDARGGEGIRTMDRYMGEGTIYDAAKEAKARGYKYFAMQFMGGVFNDGGRKRDVMFRTGAMWGSNDWTKIRSQGQAGSAPVIYGPEDNSIRDTVDAPFYEKEYVLGAQNMNAVYQLDDDDTFNLAKEGSVSVESVRNVPQAILQSINVSSSQLDKLRNGGDGNIISLQGFLKRSMAIARERALQYIGFYVEPTQSSMWRLHSFGTVVKTPNYPQEIERPEGSTEIYQSENAITDQAGIMYGKKNVITTFLIYEKLKDGGFWLTRPYSLLNQIAYIDDNSQAHKLPKSMTKPKDVRATQYKVMGDTKSDYFNDPEIMENETLQSTSMSIPKCRDICNKYYDKCAAFSFVGDARTVDGTIEPQCSIKTIDPTTFSFGTEERNNAKLYIKVPQVGTNHTCPKRVMFAPSSYLFKGWSIPDVEGGRVLVDQSKFNLLSEQGNPVTPFPIKNPMTPQTRCNAWSRLEKDSEEMRRIQSEIASKIDKYGTVMDKLKKYHGELNMRAELNKPKVDEAVKNFHDIINRIGKYAEMGDFRSDKQKAINSEITRKSYVYIYTLWLTVAVIIVIFAFMALYKLEKK</sequence>
<dbReference type="AlphaFoldDB" id="A0A6C0FEE1"/>
<accession>A0A6C0FEE1</accession>
<protein>
    <submittedName>
        <fullName evidence="2">Uncharacterized protein</fullName>
    </submittedName>
</protein>
<keyword evidence="1" id="KW-0812">Transmembrane</keyword>
<evidence type="ECO:0000256" key="1">
    <source>
        <dbReference type="SAM" id="Phobius"/>
    </source>
</evidence>
<keyword evidence="1" id="KW-0472">Membrane</keyword>
<evidence type="ECO:0000313" key="2">
    <source>
        <dbReference type="EMBL" id="QHT38889.1"/>
    </source>
</evidence>